<dbReference type="InterPro" id="IPR036365">
    <property type="entry name" value="PGBD-like_sf"/>
</dbReference>
<sequence length="313" mass="31013">MVYGVNVAGDRAGVVGRCGSEAGPESDVEGVGAYGSGNTIGVFGQTVSGGIARVAGVYGQDNQGKTGVLGTVMRGGTAVAGINVSSLGNPLATFDNLPNPGSGSGTGVYGTSGSGTGVHGTSNSGFGVHGMSVNSTAILGHSQGGIGSHGASERSTGVFGTSESGFGVHGNSNRGPGGVFESGANAQLRLLPREMATPEGRVAGAGGELLATVAGGDCRLWFCTRAGDPSSASWDLVAGTRPFPGAPIVENATGIDVKRIQMRLNMVFGTDLNGDGEFGPITKEAVSAFQEREGIAQTGVVDAGTWDGLFALT</sequence>
<dbReference type="Gene3D" id="1.10.101.10">
    <property type="entry name" value="PGBD-like superfamily/PGBD"/>
    <property type="match status" value="1"/>
</dbReference>
<organism evidence="2 3">
    <name type="scientific">Arthrobacter cavernae</name>
    <dbReference type="NCBI Taxonomy" id="2817681"/>
    <lineage>
        <taxon>Bacteria</taxon>
        <taxon>Bacillati</taxon>
        <taxon>Actinomycetota</taxon>
        <taxon>Actinomycetes</taxon>
        <taxon>Micrococcales</taxon>
        <taxon>Micrococcaceae</taxon>
        <taxon>Arthrobacter</taxon>
    </lineage>
</organism>
<evidence type="ECO:0000313" key="3">
    <source>
        <dbReference type="Proteomes" id="UP000664164"/>
    </source>
</evidence>
<dbReference type="SUPFAM" id="SSF47090">
    <property type="entry name" value="PGBD-like"/>
    <property type="match status" value="1"/>
</dbReference>
<reference evidence="2" key="1">
    <citation type="submission" date="2021-03" db="EMBL/GenBank/DDBJ databases">
        <title>A new species, PO-11, isolated from a karst cave deposit.</title>
        <authorList>
            <person name="Zhaoxiaoyong W."/>
        </authorList>
    </citation>
    <scope>NUCLEOTIDE SEQUENCE</scope>
    <source>
        <strain evidence="2">PO-11</strain>
    </source>
</reference>
<keyword evidence="3" id="KW-1185">Reference proteome</keyword>
<dbReference type="RefSeq" id="WP_207617346.1">
    <property type="nucleotide sequence ID" value="NZ_JAFNLL010000047.1"/>
</dbReference>
<proteinExistence type="predicted"/>
<dbReference type="Proteomes" id="UP000664164">
    <property type="component" value="Unassembled WGS sequence"/>
</dbReference>
<dbReference type="InterPro" id="IPR036366">
    <property type="entry name" value="PGBDSf"/>
</dbReference>
<name>A0A939HJT0_9MICC</name>
<evidence type="ECO:0000259" key="1">
    <source>
        <dbReference type="Pfam" id="PF01471"/>
    </source>
</evidence>
<dbReference type="Pfam" id="PF01471">
    <property type="entry name" value="PG_binding_1"/>
    <property type="match status" value="1"/>
</dbReference>
<feature type="domain" description="Peptidoglycan binding-like" evidence="1">
    <location>
        <begin position="254"/>
        <end position="307"/>
    </location>
</feature>
<protein>
    <submittedName>
        <fullName evidence="2">Peptidoglycan-binding protein</fullName>
    </submittedName>
</protein>
<evidence type="ECO:0000313" key="2">
    <source>
        <dbReference type="EMBL" id="MBO1269493.1"/>
    </source>
</evidence>
<dbReference type="EMBL" id="JAFNLL010000047">
    <property type="protein sequence ID" value="MBO1269493.1"/>
    <property type="molecule type" value="Genomic_DNA"/>
</dbReference>
<accession>A0A939HJT0</accession>
<dbReference type="AlphaFoldDB" id="A0A939HJT0"/>
<gene>
    <name evidence="2" type="ORF">J1902_16230</name>
</gene>
<comment type="caution">
    <text evidence="2">The sequence shown here is derived from an EMBL/GenBank/DDBJ whole genome shotgun (WGS) entry which is preliminary data.</text>
</comment>
<dbReference type="InterPro" id="IPR002477">
    <property type="entry name" value="Peptidoglycan-bd-like"/>
</dbReference>